<comment type="caution">
    <text evidence="2">The sequence shown here is derived from an EMBL/GenBank/DDBJ whole genome shotgun (WGS) entry which is preliminary data.</text>
</comment>
<accession>A0AAV4A1B7</accession>
<feature type="region of interest" description="Disordered" evidence="1">
    <location>
        <begin position="86"/>
        <end position="107"/>
    </location>
</feature>
<dbReference type="Proteomes" id="UP000735302">
    <property type="component" value="Unassembled WGS sequence"/>
</dbReference>
<keyword evidence="3" id="KW-1185">Reference proteome</keyword>
<name>A0AAV4A1B7_9GAST</name>
<evidence type="ECO:0000313" key="3">
    <source>
        <dbReference type="Proteomes" id="UP000735302"/>
    </source>
</evidence>
<proteinExistence type="predicted"/>
<sequence>MLLASSNAEEHGIEGSFGGLLDNTFAPKSAGSFLTRVRAHTGIKPNGDSKSSRGYPYEWGKFTNRYMTESHTYASSRALRYKAARTIYPKTPNRPKSQGGKHTLAPD</sequence>
<protein>
    <submittedName>
        <fullName evidence="2">Uncharacterized protein</fullName>
    </submittedName>
</protein>
<gene>
    <name evidence="2" type="ORF">PoB_002692300</name>
</gene>
<evidence type="ECO:0000313" key="2">
    <source>
        <dbReference type="EMBL" id="GFO00418.1"/>
    </source>
</evidence>
<evidence type="ECO:0000256" key="1">
    <source>
        <dbReference type="SAM" id="MobiDB-lite"/>
    </source>
</evidence>
<dbReference type="EMBL" id="BLXT01003087">
    <property type="protein sequence ID" value="GFO00418.1"/>
    <property type="molecule type" value="Genomic_DNA"/>
</dbReference>
<reference evidence="2 3" key="1">
    <citation type="journal article" date="2021" name="Elife">
        <title>Chloroplast acquisition without the gene transfer in kleptoplastic sea slugs, Plakobranchus ocellatus.</title>
        <authorList>
            <person name="Maeda T."/>
            <person name="Takahashi S."/>
            <person name="Yoshida T."/>
            <person name="Shimamura S."/>
            <person name="Takaki Y."/>
            <person name="Nagai Y."/>
            <person name="Toyoda A."/>
            <person name="Suzuki Y."/>
            <person name="Arimoto A."/>
            <person name="Ishii H."/>
            <person name="Satoh N."/>
            <person name="Nishiyama T."/>
            <person name="Hasebe M."/>
            <person name="Maruyama T."/>
            <person name="Minagawa J."/>
            <person name="Obokata J."/>
            <person name="Shigenobu S."/>
        </authorList>
    </citation>
    <scope>NUCLEOTIDE SEQUENCE [LARGE SCALE GENOMIC DNA]</scope>
</reference>
<organism evidence="2 3">
    <name type="scientific">Plakobranchus ocellatus</name>
    <dbReference type="NCBI Taxonomy" id="259542"/>
    <lineage>
        <taxon>Eukaryota</taxon>
        <taxon>Metazoa</taxon>
        <taxon>Spiralia</taxon>
        <taxon>Lophotrochozoa</taxon>
        <taxon>Mollusca</taxon>
        <taxon>Gastropoda</taxon>
        <taxon>Heterobranchia</taxon>
        <taxon>Euthyneura</taxon>
        <taxon>Panpulmonata</taxon>
        <taxon>Sacoglossa</taxon>
        <taxon>Placobranchoidea</taxon>
        <taxon>Plakobranchidae</taxon>
        <taxon>Plakobranchus</taxon>
    </lineage>
</organism>
<dbReference type="AlphaFoldDB" id="A0AAV4A1B7"/>
<feature type="region of interest" description="Disordered" evidence="1">
    <location>
        <begin position="1"/>
        <end position="22"/>
    </location>
</feature>